<sequence>MSTVVDYQVLGPLEVHRDGRPVEVTAGKLRIVLATLLLRSNRTVSIGELIDVLWDGADPNNARAIVQKYILRVRRILGDDVIRTDLDGYRLVVADGQLDLLRFRGLLADADAASASGDPAAESRILSHALSLWSSQSPLSNVSSDSLVQDERPRLVELYLRTLERRVELDLQLGRHREVVGELMTLVKEHPLHERFWAQWMRALHGSGRTGEALGAYREVATLLLDELGVAPGRELRKAHETILQADAESAERVDQDVLPAVPHQLPIASSGFVGRRGESDQVAGLLGSAVDGGSALVLLMTGPAGVGKTTLAVHAAHASAAAFPDGELYCDLRAYAPGPDVSVEEVLGRFMQALGLPAETIPITRPEQTATYRSLLADKRVLVVLDNVRTEDQVRDLLPGSGGSAVIVTSRNELAGLVVDPGAHQIGLDVLSPDESRELLTQAVGRARVTREDAAVRALSALCGGLALALRLAAAHLALHQRLSIAEYAEQLRAHGALAALRVEGDERADLSSAFSWSYSLLSTDQQRLLRILSTIAEADFSVRAVCAVLDSDERTTARLLDELAAASLLIRAERRYRFHDLIRSYVWQQCLIEESHADRLRARERLLDYYIAMTDLAVQPVMTVSRLPRATTDLTVVLDPEPSLDQIDEDRPAIIAAVRAAAADGPYEKACYLADALRGYFMLRGHTVDWLAAVEGGLLGAQRAGYREGIAAMLNSRGALRYHTGDTTHAKEDLTTAVELYEALGVSGANAARINLGIIAQASGRLEEAIAHQEEAMRGYRRFGEPSLETRARENLVLALMESGDLQRAQRESAELEDGHGQARGHLSRGVIAMLTRYTGDLRRAVDLLSAAARVAESHGDRRLEVGLRDELANCHLERGAIDEAHRIVIENITGAKRDDPRNVPYVQTTLAKVYRAQQDTERARRQFEYALSVATEMRDTGVQCDVLTSLAGLELGVGDSDGAMRRVTHATELARDSGRMLRAVHADAVLAGCLRSMRREDQARDVAEAALWSAHKCGYPLGQGIALERLADLDLDSGDAPTAVRRLDEAAAIYSTIGSVRVDQVRQVRRVPEREG</sequence>
<evidence type="ECO:0000256" key="3">
    <source>
        <dbReference type="ARBA" id="ARBA00023125"/>
    </source>
</evidence>
<gene>
    <name evidence="7" type="ORF">L0C25_04190</name>
</gene>
<dbReference type="Pfam" id="PF13424">
    <property type="entry name" value="TPR_12"/>
    <property type="match status" value="1"/>
</dbReference>
<dbReference type="InterPro" id="IPR002182">
    <property type="entry name" value="NB-ARC"/>
</dbReference>
<evidence type="ECO:0000256" key="2">
    <source>
        <dbReference type="ARBA" id="ARBA00023015"/>
    </source>
</evidence>
<dbReference type="InterPro" id="IPR011990">
    <property type="entry name" value="TPR-like_helical_dom_sf"/>
</dbReference>
<evidence type="ECO:0000256" key="5">
    <source>
        <dbReference type="PROSITE-ProRule" id="PRU01091"/>
    </source>
</evidence>
<dbReference type="Gene3D" id="1.25.40.10">
    <property type="entry name" value="Tetratricopeptide repeat domain"/>
    <property type="match status" value="3"/>
</dbReference>
<dbReference type="SMART" id="SM00862">
    <property type="entry name" value="Trans_reg_C"/>
    <property type="match status" value="1"/>
</dbReference>
<evidence type="ECO:0000259" key="6">
    <source>
        <dbReference type="PROSITE" id="PS51755"/>
    </source>
</evidence>
<protein>
    <submittedName>
        <fullName evidence="7">NB-ARC domain-containing protein</fullName>
    </submittedName>
</protein>
<dbReference type="InterPro" id="IPR027417">
    <property type="entry name" value="P-loop_NTPase"/>
</dbReference>
<keyword evidence="4" id="KW-0804">Transcription</keyword>
<dbReference type="InterPro" id="IPR005158">
    <property type="entry name" value="BTAD"/>
</dbReference>
<dbReference type="InterPro" id="IPR019734">
    <property type="entry name" value="TPR_rpt"/>
</dbReference>
<dbReference type="Gene3D" id="1.10.10.10">
    <property type="entry name" value="Winged helix-like DNA-binding domain superfamily/Winged helix DNA-binding domain"/>
    <property type="match status" value="1"/>
</dbReference>
<dbReference type="SUPFAM" id="SSF46894">
    <property type="entry name" value="C-terminal effector domain of the bipartite response regulators"/>
    <property type="match status" value="1"/>
</dbReference>
<dbReference type="PROSITE" id="PS51755">
    <property type="entry name" value="OMPR_PHOB"/>
    <property type="match status" value="1"/>
</dbReference>
<evidence type="ECO:0000313" key="8">
    <source>
        <dbReference type="Proteomes" id="UP001164390"/>
    </source>
</evidence>
<dbReference type="SMART" id="SM01043">
    <property type="entry name" value="BTAD"/>
    <property type="match status" value="1"/>
</dbReference>
<dbReference type="RefSeq" id="WP_271635169.1">
    <property type="nucleotide sequence ID" value="NZ_CP094970.1"/>
</dbReference>
<dbReference type="Proteomes" id="UP001164390">
    <property type="component" value="Chromosome"/>
</dbReference>
<accession>A0AA46YKY2</accession>
<feature type="DNA-binding region" description="OmpR/PhoB-type" evidence="5">
    <location>
        <begin position="1"/>
        <end position="93"/>
    </location>
</feature>
<organism evidence="7 8">
    <name type="scientific">Solicola gregarius</name>
    <dbReference type="NCBI Taxonomy" id="2908642"/>
    <lineage>
        <taxon>Bacteria</taxon>
        <taxon>Bacillati</taxon>
        <taxon>Actinomycetota</taxon>
        <taxon>Actinomycetes</taxon>
        <taxon>Propionibacteriales</taxon>
        <taxon>Nocardioidaceae</taxon>
        <taxon>Solicola</taxon>
    </lineage>
</organism>
<dbReference type="Gene3D" id="3.40.50.300">
    <property type="entry name" value="P-loop containing nucleotide triphosphate hydrolases"/>
    <property type="match status" value="1"/>
</dbReference>
<proteinExistence type="inferred from homology"/>
<evidence type="ECO:0000256" key="1">
    <source>
        <dbReference type="ARBA" id="ARBA00005820"/>
    </source>
</evidence>
<dbReference type="PRINTS" id="PR00364">
    <property type="entry name" value="DISEASERSIST"/>
</dbReference>
<dbReference type="Pfam" id="PF03704">
    <property type="entry name" value="BTAD"/>
    <property type="match status" value="1"/>
</dbReference>
<dbReference type="GO" id="GO:0006355">
    <property type="term" value="P:regulation of DNA-templated transcription"/>
    <property type="evidence" value="ECO:0007669"/>
    <property type="project" value="InterPro"/>
</dbReference>
<comment type="similarity">
    <text evidence="1">Belongs to the AfsR/DnrI/RedD regulatory family.</text>
</comment>
<dbReference type="GO" id="GO:0000160">
    <property type="term" value="P:phosphorelay signal transduction system"/>
    <property type="evidence" value="ECO:0007669"/>
    <property type="project" value="InterPro"/>
</dbReference>
<dbReference type="EMBL" id="CP094970">
    <property type="protein sequence ID" value="UYM06285.1"/>
    <property type="molecule type" value="Genomic_DNA"/>
</dbReference>
<dbReference type="SMART" id="SM00028">
    <property type="entry name" value="TPR"/>
    <property type="match status" value="3"/>
</dbReference>
<dbReference type="PANTHER" id="PTHR35807:SF1">
    <property type="entry name" value="TRANSCRIPTIONAL REGULATOR REDD"/>
    <property type="match status" value="1"/>
</dbReference>
<dbReference type="InterPro" id="IPR016032">
    <property type="entry name" value="Sig_transdc_resp-reg_C-effctor"/>
</dbReference>
<dbReference type="GO" id="GO:0003677">
    <property type="term" value="F:DNA binding"/>
    <property type="evidence" value="ECO:0007669"/>
    <property type="project" value="UniProtKB-UniRule"/>
</dbReference>
<dbReference type="PANTHER" id="PTHR35807">
    <property type="entry name" value="TRANSCRIPTIONAL REGULATOR REDD-RELATED"/>
    <property type="match status" value="1"/>
</dbReference>
<dbReference type="InterPro" id="IPR001867">
    <property type="entry name" value="OmpR/PhoB-type_DNA-bd"/>
</dbReference>
<evidence type="ECO:0000313" key="7">
    <source>
        <dbReference type="EMBL" id="UYM06285.1"/>
    </source>
</evidence>
<dbReference type="SUPFAM" id="SSF48452">
    <property type="entry name" value="TPR-like"/>
    <property type="match status" value="4"/>
</dbReference>
<name>A0AA46YKY2_9ACTN</name>
<dbReference type="CDD" id="cd15831">
    <property type="entry name" value="BTAD"/>
    <property type="match status" value="1"/>
</dbReference>
<dbReference type="KEGG" id="sgrg:L0C25_04190"/>
<dbReference type="GO" id="GO:0043531">
    <property type="term" value="F:ADP binding"/>
    <property type="evidence" value="ECO:0007669"/>
    <property type="project" value="InterPro"/>
</dbReference>
<dbReference type="Pfam" id="PF00931">
    <property type="entry name" value="NB-ARC"/>
    <property type="match status" value="1"/>
</dbReference>
<evidence type="ECO:0000256" key="4">
    <source>
        <dbReference type="ARBA" id="ARBA00023163"/>
    </source>
</evidence>
<dbReference type="InterPro" id="IPR051677">
    <property type="entry name" value="AfsR-DnrI-RedD_regulator"/>
</dbReference>
<feature type="domain" description="OmpR/PhoB-type" evidence="6">
    <location>
        <begin position="1"/>
        <end position="93"/>
    </location>
</feature>
<keyword evidence="8" id="KW-1185">Reference proteome</keyword>
<keyword evidence="3 5" id="KW-0238">DNA-binding</keyword>
<reference evidence="7" key="1">
    <citation type="submission" date="2022-01" db="EMBL/GenBank/DDBJ databases">
        <title>Nocardioidaceae gen. sp. A5X3R13.</title>
        <authorList>
            <person name="Lopez Marin M.A."/>
            <person name="Uhlik O."/>
        </authorList>
    </citation>
    <scope>NUCLEOTIDE SEQUENCE</scope>
    <source>
        <strain evidence="7">A5X3R13</strain>
    </source>
</reference>
<keyword evidence="2" id="KW-0805">Transcription regulation</keyword>
<dbReference type="SUPFAM" id="SSF52540">
    <property type="entry name" value="P-loop containing nucleoside triphosphate hydrolases"/>
    <property type="match status" value="1"/>
</dbReference>
<dbReference type="InterPro" id="IPR036388">
    <property type="entry name" value="WH-like_DNA-bd_sf"/>
</dbReference>
<dbReference type="AlphaFoldDB" id="A0AA46YKY2"/>